<dbReference type="AlphaFoldDB" id="A0A2R6PB69"/>
<keyword evidence="3" id="KW-0812">Transmembrane</keyword>
<keyword evidence="6" id="KW-1185">Reference proteome</keyword>
<evidence type="ECO:0000256" key="2">
    <source>
        <dbReference type="SAM" id="MobiDB-lite"/>
    </source>
</evidence>
<gene>
    <name evidence="5" type="ORF">CEY00_Acc31238</name>
</gene>
<feature type="transmembrane region" description="Helical" evidence="3">
    <location>
        <begin position="15"/>
        <end position="46"/>
    </location>
</feature>
<proteinExistence type="predicted"/>
<comment type="caution">
    <text evidence="5">The sequence shown here is derived from an EMBL/GenBank/DDBJ whole genome shotgun (WGS) entry which is preliminary data.</text>
</comment>
<dbReference type="PANTHER" id="PTHR42916">
    <property type="entry name" value="2-SUCCINYL-5-ENOLPYRUVYL-6-HYDROXY-3-CYCLOHEXENE-1-CARBOXYLATE SYNTHASE"/>
    <property type="match status" value="1"/>
</dbReference>
<keyword evidence="3" id="KW-0472">Membrane</keyword>
<feature type="region of interest" description="Disordered" evidence="2">
    <location>
        <begin position="211"/>
        <end position="230"/>
    </location>
</feature>
<dbReference type="Proteomes" id="UP000241394">
    <property type="component" value="Chromosome LG27"/>
</dbReference>
<dbReference type="GO" id="GO:0016829">
    <property type="term" value="F:lyase activity"/>
    <property type="evidence" value="ECO:0007669"/>
    <property type="project" value="UniProtKB-KW"/>
</dbReference>
<name>A0A2R6PB69_ACTCC</name>
<dbReference type="SUPFAM" id="SSF51604">
    <property type="entry name" value="Enolase C-terminal domain-like"/>
    <property type="match status" value="1"/>
</dbReference>
<evidence type="ECO:0000313" key="6">
    <source>
        <dbReference type="Proteomes" id="UP000241394"/>
    </source>
</evidence>
<evidence type="ECO:0000313" key="5">
    <source>
        <dbReference type="EMBL" id="PSR88210.1"/>
    </source>
</evidence>
<dbReference type="Gene3D" id="3.40.50.1820">
    <property type="entry name" value="alpha/beta hydrolase"/>
    <property type="match status" value="1"/>
</dbReference>
<dbReference type="InterPro" id="IPR000073">
    <property type="entry name" value="AB_hydrolase_1"/>
</dbReference>
<dbReference type="GO" id="GO:0016787">
    <property type="term" value="F:hydrolase activity"/>
    <property type="evidence" value="ECO:0007669"/>
    <property type="project" value="UniProtKB-ARBA"/>
</dbReference>
<organism evidence="5 6">
    <name type="scientific">Actinidia chinensis var. chinensis</name>
    <name type="common">Chinese soft-hair kiwi</name>
    <dbReference type="NCBI Taxonomy" id="1590841"/>
    <lineage>
        <taxon>Eukaryota</taxon>
        <taxon>Viridiplantae</taxon>
        <taxon>Streptophyta</taxon>
        <taxon>Embryophyta</taxon>
        <taxon>Tracheophyta</taxon>
        <taxon>Spermatophyta</taxon>
        <taxon>Magnoliopsida</taxon>
        <taxon>eudicotyledons</taxon>
        <taxon>Gunneridae</taxon>
        <taxon>Pentapetalae</taxon>
        <taxon>asterids</taxon>
        <taxon>Ericales</taxon>
        <taxon>Actinidiaceae</taxon>
        <taxon>Actinidia</taxon>
    </lineage>
</organism>
<dbReference type="OrthoDB" id="8119704at2759"/>
<evidence type="ECO:0000259" key="4">
    <source>
        <dbReference type="Pfam" id="PF12697"/>
    </source>
</evidence>
<keyword evidence="3" id="KW-1133">Transmembrane helix</keyword>
<dbReference type="PANTHER" id="PTHR42916:SF1">
    <property type="entry name" value="PROTEIN PHYLLO, CHLOROPLASTIC"/>
    <property type="match status" value="1"/>
</dbReference>
<protein>
    <submittedName>
        <fullName evidence="5">2-succinyl-6-hydroxy-2, 4-cyclohexadiene-1-carboxylate synthase</fullName>
    </submittedName>
</protein>
<feature type="compositionally biased region" description="Basic and acidic residues" evidence="2">
    <location>
        <begin position="211"/>
        <end position="224"/>
    </location>
</feature>
<dbReference type="Pfam" id="PF12697">
    <property type="entry name" value="Abhydrolase_6"/>
    <property type="match status" value="1"/>
</dbReference>
<dbReference type="SUPFAM" id="SSF53474">
    <property type="entry name" value="alpha/beta-Hydrolases"/>
    <property type="match status" value="1"/>
</dbReference>
<dbReference type="InterPro" id="IPR029058">
    <property type="entry name" value="AB_hydrolase_fold"/>
</dbReference>
<accession>A0A2R6PB69</accession>
<feature type="domain" description="AB hydrolase-1" evidence="4">
    <location>
        <begin position="465"/>
        <end position="714"/>
    </location>
</feature>
<dbReference type="STRING" id="1590841.A0A2R6PB69"/>
<dbReference type="EMBL" id="NKQK01000027">
    <property type="protein sequence ID" value="PSR88210.1"/>
    <property type="molecule type" value="Genomic_DNA"/>
</dbReference>
<sequence>MGKTFAISLAPLEEIIFWVSFVIAVGLLKLPYEEIGGAVMTIYLRLGYPKVARQSRCLAIASIATAGGILYLFTYGNALFTPNIKKLSSSATIQAKEIVASELSLFSKLDIITALETWMKGNGRWQFRRMSRDRTYQTRGEPPYVPRTSRDRGAKLLADAQRTAKATSKQRPGRLLPEREDTWDITIKRLQTQLVDVVQILVDNRLMKPPRIDEGKPSRREFGGARDPPWNSKREGTRVTYFRKSGHPIMFAYVLCESIMHVGYNNQIAATLVGEGFSAIKLKHVGQILLRMLQLYKKVGRKINLRADANRKWIYEATVHFSSSVMNCDLQYIEVIKPSVVGGFENAALIARWAQQHGKMSDACRAMNKEPSTSIAHGFGTYRWLKEDTTSEYLNIHRNPDSGFMEASVNDAVCLLGKFQINHNVIFRNFTEEQVHRYQLTVDSDGFSVSFNVQEIGASAGNNVLVFLHGFLGTGEDWMPIMKAVSVSARCITVDLPGHGRSNFQYFGIRDTAREPSLSIEVVADIVMKLIDNITPGKVTLVGYSMGARTALYMALRCTTKLEGAVVLSGSPGLKDMSARKFCRAKDDSRVCCLIAHGSELFLDTWYAEELWNSLRGHPHFKQIVASRLQHNDIHTLAKVLSDLSIGRQLPLWEDLRHCKVSLLLVVGEKDEKYKRIALEMFEEVNLCGRNTDHSSKICEIVEVPNCGHAVHLDC</sequence>
<dbReference type="InterPro" id="IPR036849">
    <property type="entry name" value="Enolase-like_C_sf"/>
</dbReference>
<keyword evidence="1" id="KW-0456">Lyase</keyword>
<dbReference type="InParanoid" id="A0A2R6PB69"/>
<feature type="transmembrane region" description="Helical" evidence="3">
    <location>
        <begin position="58"/>
        <end position="80"/>
    </location>
</feature>
<dbReference type="Gramene" id="PSR88210">
    <property type="protein sequence ID" value="PSR88210"/>
    <property type="gene ID" value="CEY00_Acc31238"/>
</dbReference>
<evidence type="ECO:0000256" key="1">
    <source>
        <dbReference type="ARBA" id="ARBA00023239"/>
    </source>
</evidence>
<evidence type="ECO:0000256" key="3">
    <source>
        <dbReference type="SAM" id="Phobius"/>
    </source>
</evidence>
<reference evidence="5 6" key="1">
    <citation type="submission" date="2017-07" db="EMBL/GenBank/DDBJ databases">
        <title>An improved, manually edited Actinidia chinensis var. chinensis (kiwifruit) genome highlights the challenges associated with draft genomes and gene prediction in plants.</title>
        <authorList>
            <person name="Pilkington S."/>
            <person name="Crowhurst R."/>
            <person name="Hilario E."/>
            <person name="Nardozza S."/>
            <person name="Fraser L."/>
            <person name="Peng Y."/>
            <person name="Gunaseelan K."/>
            <person name="Simpson R."/>
            <person name="Tahir J."/>
            <person name="Deroles S."/>
            <person name="Templeton K."/>
            <person name="Luo Z."/>
            <person name="Davy M."/>
            <person name="Cheng C."/>
            <person name="Mcneilage M."/>
            <person name="Scaglione D."/>
            <person name="Liu Y."/>
            <person name="Zhang Q."/>
            <person name="Datson P."/>
            <person name="De Silva N."/>
            <person name="Gardiner S."/>
            <person name="Bassett H."/>
            <person name="Chagne D."/>
            <person name="Mccallum J."/>
            <person name="Dzierzon H."/>
            <person name="Deng C."/>
            <person name="Wang Y.-Y."/>
            <person name="Barron N."/>
            <person name="Manako K."/>
            <person name="Bowen J."/>
            <person name="Foster T."/>
            <person name="Erridge Z."/>
            <person name="Tiffin H."/>
            <person name="Waite C."/>
            <person name="Davies K."/>
            <person name="Grierson E."/>
            <person name="Laing W."/>
            <person name="Kirk R."/>
            <person name="Chen X."/>
            <person name="Wood M."/>
            <person name="Montefiori M."/>
            <person name="Brummell D."/>
            <person name="Schwinn K."/>
            <person name="Catanach A."/>
            <person name="Fullerton C."/>
            <person name="Li D."/>
            <person name="Meiyalaghan S."/>
            <person name="Nieuwenhuizen N."/>
            <person name="Read N."/>
            <person name="Prakash R."/>
            <person name="Hunter D."/>
            <person name="Zhang H."/>
            <person name="Mckenzie M."/>
            <person name="Knabel M."/>
            <person name="Harris A."/>
            <person name="Allan A."/>
            <person name="Chen A."/>
            <person name="Janssen B."/>
            <person name="Plunkett B."/>
            <person name="Dwamena C."/>
            <person name="Voogd C."/>
            <person name="Leif D."/>
            <person name="Lafferty D."/>
            <person name="Souleyre E."/>
            <person name="Varkonyi-Gasic E."/>
            <person name="Gambi F."/>
            <person name="Hanley J."/>
            <person name="Yao J.-L."/>
            <person name="Cheung J."/>
            <person name="David K."/>
            <person name="Warren B."/>
            <person name="Marsh K."/>
            <person name="Snowden K."/>
            <person name="Lin-Wang K."/>
            <person name="Brian L."/>
            <person name="Martinez-Sanchez M."/>
            <person name="Wang M."/>
            <person name="Ileperuma N."/>
            <person name="Macnee N."/>
            <person name="Campin R."/>
            <person name="Mcatee P."/>
            <person name="Drummond R."/>
            <person name="Espley R."/>
            <person name="Ireland H."/>
            <person name="Wu R."/>
            <person name="Atkinson R."/>
            <person name="Karunairetnam S."/>
            <person name="Bulley S."/>
            <person name="Chunkath S."/>
            <person name="Hanley Z."/>
            <person name="Storey R."/>
            <person name="Thrimawithana A."/>
            <person name="Thomson S."/>
            <person name="David C."/>
            <person name="Testolin R."/>
        </authorList>
    </citation>
    <scope>NUCLEOTIDE SEQUENCE [LARGE SCALE GENOMIC DNA]</scope>
    <source>
        <strain evidence="6">cv. Red5</strain>
        <tissue evidence="5">Young leaf</tissue>
    </source>
</reference>
<dbReference type="Gene3D" id="3.20.20.120">
    <property type="entry name" value="Enolase-like C-terminal domain"/>
    <property type="match status" value="1"/>
</dbReference>
<reference evidence="6" key="2">
    <citation type="journal article" date="2018" name="BMC Genomics">
        <title>A manually annotated Actinidia chinensis var. chinensis (kiwifruit) genome highlights the challenges associated with draft genomes and gene prediction in plants.</title>
        <authorList>
            <person name="Pilkington S.M."/>
            <person name="Crowhurst R."/>
            <person name="Hilario E."/>
            <person name="Nardozza S."/>
            <person name="Fraser L."/>
            <person name="Peng Y."/>
            <person name="Gunaseelan K."/>
            <person name="Simpson R."/>
            <person name="Tahir J."/>
            <person name="Deroles S.C."/>
            <person name="Templeton K."/>
            <person name="Luo Z."/>
            <person name="Davy M."/>
            <person name="Cheng C."/>
            <person name="McNeilage M."/>
            <person name="Scaglione D."/>
            <person name="Liu Y."/>
            <person name="Zhang Q."/>
            <person name="Datson P."/>
            <person name="De Silva N."/>
            <person name="Gardiner S.E."/>
            <person name="Bassett H."/>
            <person name="Chagne D."/>
            <person name="McCallum J."/>
            <person name="Dzierzon H."/>
            <person name="Deng C."/>
            <person name="Wang Y.Y."/>
            <person name="Barron L."/>
            <person name="Manako K."/>
            <person name="Bowen J."/>
            <person name="Foster T.M."/>
            <person name="Erridge Z.A."/>
            <person name="Tiffin H."/>
            <person name="Waite C.N."/>
            <person name="Davies K.M."/>
            <person name="Grierson E.P."/>
            <person name="Laing W.A."/>
            <person name="Kirk R."/>
            <person name="Chen X."/>
            <person name="Wood M."/>
            <person name="Montefiori M."/>
            <person name="Brummell D.A."/>
            <person name="Schwinn K.E."/>
            <person name="Catanach A."/>
            <person name="Fullerton C."/>
            <person name="Li D."/>
            <person name="Meiyalaghan S."/>
            <person name="Nieuwenhuizen N."/>
            <person name="Read N."/>
            <person name="Prakash R."/>
            <person name="Hunter D."/>
            <person name="Zhang H."/>
            <person name="McKenzie M."/>
            <person name="Knabel M."/>
            <person name="Harris A."/>
            <person name="Allan A.C."/>
            <person name="Gleave A."/>
            <person name="Chen A."/>
            <person name="Janssen B.J."/>
            <person name="Plunkett B."/>
            <person name="Ampomah-Dwamena C."/>
            <person name="Voogd C."/>
            <person name="Leif D."/>
            <person name="Lafferty D."/>
            <person name="Souleyre E.J.F."/>
            <person name="Varkonyi-Gasic E."/>
            <person name="Gambi F."/>
            <person name="Hanley J."/>
            <person name="Yao J.L."/>
            <person name="Cheung J."/>
            <person name="David K.M."/>
            <person name="Warren B."/>
            <person name="Marsh K."/>
            <person name="Snowden K.C."/>
            <person name="Lin-Wang K."/>
            <person name="Brian L."/>
            <person name="Martinez-Sanchez M."/>
            <person name="Wang M."/>
            <person name="Ileperuma N."/>
            <person name="Macnee N."/>
            <person name="Campin R."/>
            <person name="McAtee P."/>
            <person name="Drummond R.S.M."/>
            <person name="Espley R.V."/>
            <person name="Ireland H.S."/>
            <person name="Wu R."/>
            <person name="Atkinson R.G."/>
            <person name="Karunairetnam S."/>
            <person name="Bulley S."/>
            <person name="Chunkath S."/>
            <person name="Hanley Z."/>
            <person name="Storey R."/>
            <person name="Thrimawithana A.H."/>
            <person name="Thomson S."/>
            <person name="David C."/>
            <person name="Testolin R."/>
            <person name="Huang H."/>
            <person name="Hellens R.P."/>
            <person name="Schaffer R.J."/>
        </authorList>
    </citation>
    <scope>NUCLEOTIDE SEQUENCE [LARGE SCALE GENOMIC DNA]</scope>
    <source>
        <strain evidence="6">cv. Red5</strain>
    </source>
</reference>